<protein>
    <recommendedName>
        <fullName evidence="11">C2H2-type domain-containing protein</fullName>
    </recommendedName>
</protein>
<dbReference type="Gene3D" id="3.30.160.60">
    <property type="entry name" value="Classic Zinc Finger"/>
    <property type="match status" value="5"/>
</dbReference>
<feature type="compositionally biased region" description="Low complexity" evidence="10">
    <location>
        <begin position="364"/>
        <end position="377"/>
    </location>
</feature>
<feature type="region of interest" description="Disordered" evidence="10">
    <location>
        <begin position="439"/>
        <end position="464"/>
    </location>
</feature>
<keyword evidence="7" id="KW-0804">Transcription</keyword>
<dbReference type="Proteomes" id="UP001497623">
    <property type="component" value="Unassembled WGS sequence"/>
</dbReference>
<keyword evidence="3" id="KW-0677">Repeat</keyword>
<accession>A0AAV2Q4H0</accession>
<dbReference type="EMBL" id="CAXKWB010003090">
    <property type="protein sequence ID" value="CAL4068348.1"/>
    <property type="molecule type" value="Genomic_DNA"/>
</dbReference>
<evidence type="ECO:0000256" key="3">
    <source>
        <dbReference type="ARBA" id="ARBA00022737"/>
    </source>
</evidence>
<dbReference type="PROSITE" id="PS50157">
    <property type="entry name" value="ZINC_FINGER_C2H2_2"/>
    <property type="match status" value="8"/>
</dbReference>
<feature type="domain" description="C2H2-type" evidence="11">
    <location>
        <begin position="1011"/>
        <end position="1038"/>
    </location>
</feature>
<keyword evidence="8" id="KW-0539">Nucleus</keyword>
<dbReference type="InterPro" id="IPR050636">
    <property type="entry name" value="C2H2-ZF_domain-containing"/>
</dbReference>
<feature type="compositionally biased region" description="Pro residues" evidence="10">
    <location>
        <begin position="603"/>
        <end position="614"/>
    </location>
</feature>
<feature type="domain" description="C2H2-type" evidence="11">
    <location>
        <begin position="955"/>
        <end position="977"/>
    </location>
</feature>
<keyword evidence="13" id="KW-1185">Reference proteome</keyword>
<dbReference type="Pfam" id="PF12874">
    <property type="entry name" value="zf-met"/>
    <property type="match status" value="1"/>
</dbReference>
<feature type="region of interest" description="Disordered" evidence="10">
    <location>
        <begin position="1"/>
        <end position="35"/>
    </location>
</feature>
<keyword evidence="5" id="KW-0862">Zinc</keyword>
<dbReference type="SMART" id="SM00355">
    <property type="entry name" value="ZnF_C2H2"/>
    <property type="match status" value="8"/>
</dbReference>
<feature type="domain" description="C2H2-type" evidence="11">
    <location>
        <begin position="1039"/>
        <end position="1066"/>
    </location>
</feature>
<dbReference type="FunFam" id="3.30.160.60:FF:000688">
    <property type="entry name" value="zinc finger protein 197 isoform X1"/>
    <property type="match status" value="1"/>
</dbReference>
<dbReference type="Pfam" id="PF13912">
    <property type="entry name" value="zf-C2H2_6"/>
    <property type="match status" value="2"/>
</dbReference>
<reference evidence="12 13" key="1">
    <citation type="submission" date="2024-05" db="EMBL/GenBank/DDBJ databases">
        <authorList>
            <person name="Wallberg A."/>
        </authorList>
    </citation>
    <scope>NUCLEOTIDE SEQUENCE [LARGE SCALE GENOMIC DNA]</scope>
</reference>
<feature type="domain" description="C2H2-type" evidence="11">
    <location>
        <begin position="871"/>
        <end position="898"/>
    </location>
</feature>
<evidence type="ECO:0000256" key="1">
    <source>
        <dbReference type="ARBA" id="ARBA00004123"/>
    </source>
</evidence>
<sequence>GVNRTSGKVSTKKKADKITKDKTVTNAQKQSKSVKVKRKSKAYIKPSYTTVKPILPKGQNTSEIPMFLTTTAPLAITSCVNGSAPVASILRQVIVASNITPSINTKQTILQKVDAREISKRQVLSLEKSDIIKSKCSKSFTNKCIKPIINKPSKRNVAIKSNSYTVSFKESKRNERNSIRDPSSKQNSNVESHLENNIIIESSPPKTLYLETESNQNLHHEIPHWPPPPPYPEQLNRRNIQNKVINRATSSISTSESQFYAISTYNKLKQDRNQSSTDVIEPSKEMALDMPVAKMLAESSQSGLSYTSSFCESVNVSSSYATSTPLLYSSPPHSTHTPPPYTRLSSSPLGVVATYSSPSPLPLSSYSNSSPLSIEPSTVPQTYSPSITSNPLTSCSENNRSTQIVNGVEQSPVNPYSASTYSSSLPYSDASFYQDPIIDNNNKTGVSSPDYLTTYNPPHSSSYSDSIQLPYTPLDSISPNSHYVDESTNYSYSENYQGSYKEISTNSITFSSQEIDKSSYFPSVRSPSPPSYHAHFQNSCYNTNITSQQNNLPSDNHSPLPSFRKCTTDYSITCNSSHEINQDQLLPYPSSPGVTSCSTQPHLPLPPPQPPPPQYSSTPRNTSEILYENYYFSETFGNAENCTTMSQDNDGFSESQNSFHNIISEPSSFHHHSVSSLPLGYPPTSVSANNTNIIENKFYDYEHFSTNMTDYYNNSLASTPAQDHLNNGNQIEPFFDSNKISSLEASHQHRKYKSFGRESPDSECIGDDSASINESLKVLLYVPEQEQNKIYQERKEKAWSLLNQAELETKRDATLKEKFWIEEDEPLADGIINGDRIVMQATDTEKAKSDTSNSTSSFINSFLKKKTSKYLLCQVCGKMLKGTNSLKSHLASHQSFRPHRCPYCSKRFTCKSTLKNHQRIHTGEMPFTCNICSMTFRTKSSLERHKVLHSDLRPFQCSVCHKSFKTKLVLQNHVKIHIVGLFLCSICGKTFPRQKSLLIHKASHSATSRKFQCPHCSKAYQFRSLLNNHLQLHLNIQKHWCHVCNQAFVWRSSLTAHLRTHSKKRWNCDTCSRSFASEKAFESHNCHHGTRKK</sequence>
<gene>
    <name evidence="12" type="ORF">MNOR_LOCUS7150</name>
</gene>
<dbReference type="FunFam" id="3.30.160.60:FF:000065">
    <property type="entry name" value="B-cell CLL/lymphoma 6, member B"/>
    <property type="match status" value="1"/>
</dbReference>
<dbReference type="PANTHER" id="PTHR47772:SF13">
    <property type="entry name" value="GASTRULA ZINC FINGER PROTEIN XLCGF49.1-LIKE-RELATED"/>
    <property type="match status" value="1"/>
</dbReference>
<evidence type="ECO:0000256" key="8">
    <source>
        <dbReference type="ARBA" id="ARBA00023242"/>
    </source>
</evidence>
<feature type="region of interest" description="Disordered" evidence="10">
    <location>
        <begin position="583"/>
        <end position="620"/>
    </location>
</feature>
<evidence type="ECO:0000259" key="11">
    <source>
        <dbReference type="PROSITE" id="PS50157"/>
    </source>
</evidence>
<evidence type="ECO:0000256" key="2">
    <source>
        <dbReference type="ARBA" id="ARBA00022723"/>
    </source>
</evidence>
<evidence type="ECO:0000256" key="7">
    <source>
        <dbReference type="ARBA" id="ARBA00023163"/>
    </source>
</evidence>
<dbReference type="GO" id="GO:0008270">
    <property type="term" value="F:zinc ion binding"/>
    <property type="evidence" value="ECO:0007669"/>
    <property type="project" value="UniProtKB-KW"/>
</dbReference>
<feature type="domain" description="C2H2-type" evidence="11">
    <location>
        <begin position="927"/>
        <end position="954"/>
    </location>
</feature>
<feature type="domain" description="C2H2-type" evidence="11">
    <location>
        <begin position="899"/>
        <end position="926"/>
    </location>
</feature>
<organism evidence="12 13">
    <name type="scientific">Meganyctiphanes norvegica</name>
    <name type="common">Northern krill</name>
    <name type="synonym">Thysanopoda norvegica</name>
    <dbReference type="NCBI Taxonomy" id="48144"/>
    <lineage>
        <taxon>Eukaryota</taxon>
        <taxon>Metazoa</taxon>
        <taxon>Ecdysozoa</taxon>
        <taxon>Arthropoda</taxon>
        <taxon>Crustacea</taxon>
        <taxon>Multicrustacea</taxon>
        <taxon>Malacostraca</taxon>
        <taxon>Eumalacostraca</taxon>
        <taxon>Eucarida</taxon>
        <taxon>Euphausiacea</taxon>
        <taxon>Euphausiidae</taxon>
        <taxon>Meganyctiphanes</taxon>
    </lineage>
</organism>
<evidence type="ECO:0000313" key="12">
    <source>
        <dbReference type="EMBL" id="CAL4068348.1"/>
    </source>
</evidence>
<feature type="domain" description="C2H2-type" evidence="11">
    <location>
        <begin position="982"/>
        <end position="1009"/>
    </location>
</feature>
<evidence type="ECO:0000256" key="9">
    <source>
        <dbReference type="PROSITE-ProRule" id="PRU00042"/>
    </source>
</evidence>
<dbReference type="SUPFAM" id="SSF57667">
    <property type="entry name" value="beta-beta-alpha zinc fingers"/>
    <property type="match status" value="4"/>
</dbReference>
<evidence type="ECO:0000256" key="10">
    <source>
        <dbReference type="SAM" id="MobiDB-lite"/>
    </source>
</evidence>
<dbReference type="GO" id="GO:0005634">
    <property type="term" value="C:nucleus"/>
    <property type="evidence" value="ECO:0007669"/>
    <property type="project" value="UniProtKB-SubCell"/>
</dbReference>
<proteinExistence type="predicted"/>
<keyword evidence="4 9" id="KW-0863">Zinc-finger</keyword>
<feature type="region of interest" description="Disordered" evidence="10">
    <location>
        <begin position="169"/>
        <end position="197"/>
    </location>
</feature>
<dbReference type="Pfam" id="PF00096">
    <property type="entry name" value="zf-C2H2"/>
    <property type="match status" value="3"/>
</dbReference>
<evidence type="ECO:0000256" key="6">
    <source>
        <dbReference type="ARBA" id="ARBA00023015"/>
    </source>
</evidence>
<keyword evidence="2" id="KW-0479">Metal-binding</keyword>
<dbReference type="PANTHER" id="PTHR47772">
    <property type="entry name" value="ZINC FINGER PROTEIN 200"/>
    <property type="match status" value="1"/>
</dbReference>
<evidence type="ECO:0000256" key="5">
    <source>
        <dbReference type="ARBA" id="ARBA00022833"/>
    </source>
</evidence>
<feature type="region of interest" description="Disordered" evidence="10">
    <location>
        <begin position="364"/>
        <end position="398"/>
    </location>
</feature>
<dbReference type="AlphaFoldDB" id="A0AAV2Q4H0"/>
<dbReference type="PROSITE" id="PS00028">
    <property type="entry name" value="ZINC_FINGER_C2H2_1"/>
    <property type="match status" value="8"/>
</dbReference>
<comment type="caution">
    <text evidence="12">The sequence shown here is derived from an EMBL/GenBank/DDBJ whole genome shotgun (WGS) entry which is preliminary data.</text>
</comment>
<dbReference type="InterPro" id="IPR013087">
    <property type="entry name" value="Znf_C2H2_type"/>
</dbReference>
<name>A0AAV2Q4H0_MEGNR</name>
<feature type="compositionally biased region" description="Basic and acidic residues" evidence="10">
    <location>
        <begin position="169"/>
        <end position="183"/>
    </location>
</feature>
<dbReference type="FunFam" id="3.30.160.60:FF:000286">
    <property type="entry name" value="Zinc finger protein 770"/>
    <property type="match status" value="1"/>
</dbReference>
<feature type="domain" description="C2H2-type" evidence="11">
    <location>
        <begin position="1066"/>
        <end position="1093"/>
    </location>
</feature>
<comment type="subcellular location">
    <subcellularLocation>
        <location evidence="1">Nucleus</location>
    </subcellularLocation>
</comment>
<evidence type="ECO:0000313" key="13">
    <source>
        <dbReference type="Proteomes" id="UP001497623"/>
    </source>
</evidence>
<evidence type="ECO:0000256" key="4">
    <source>
        <dbReference type="ARBA" id="ARBA00022771"/>
    </source>
</evidence>
<feature type="non-terminal residue" evidence="12">
    <location>
        <position position="1"/>
    </location>
</feature>
<keyword evidence="6" id="KW-0805">Transcription regulation</keyword>
<dbReference type="InterPro" id="IPR036236">
    <property type="entry name" value="Znf_C2H2_sf"/>
</dbReference>
<feature type="compositionally biased region" description="Polar residues" evidence="10">
    <location>
        <begin position="378"/>
        <end position="398"/>
    </location>
</feature>